<dbReference type="InterPro" id="IPR004045">
    <property type="entry name" value="Glutathione_S-Trfase_N"/>
</dbReference>
<dbReference type="Pfam" id="PF00043">
    <property type="entry name" value="GST_C"/>
    <property type="match status" value="1"/>
</dbReference>
<dbReference type="InterPro" id="IPR040079">
    <property type="entry name" value="Glutathione_S-Trfase"/>
</dbReference>
<dbReference type="EMBL" id="JACIDS010000002">
    <property type="protein sequence ID" value="MBB3930900.1"/>
    <property type="molecule type" value="Genomic_DNA"/>
</dbReference>
<name>A0A840AKW8_9HYPH</name>
<feature type="domain" description="GST C-terminal" evidence="2">
    <location>
        <begin position="87"/>
        <end position="207"/>
    </location>
</feature>
<dbReference type="Pfam" id="PF13417">
    <property type="entry name" value="GST_N_3"/>
    <property type="match status" value="1"/>
</dbReference>
<sequence length="207" mass="23013">MLRIWGRDFSNNVKKVVWCAEEIGLAYEHIGTMSNPFTAAGGTPQRPAAPRGLEPTIDDDGLVVWQSHSIVRYLAARYSDGVLHEPDPARRVLADRWMDWTISTFSQPFRDLTANALRAADGERDSAAVESALARCATLLPLAEAELAERPYLSGQRLGIGDFPLGTLIHEWFQIPTERPDFPAIAAWYGRLLTRPAYRKVVAVPLS</sequence>
<dbReference type="AlphaFoldDB" id="A0A840AKW8"/>
<dbReference type="RefSeq" id="WP_183398510.1">
    <property type="nucleotide sequence ID" value="NZ_JACIDS010000002.1"/>
</dbReference>
<evidence type="ECO:0000259" key="2">
    <source>
        <dbReference type="PROSITE" id="PS50405"/>
    </source>
</evidence>
<dbReference type="Gene3D" id="1.20.1050.10">
    <property type="match status" value="1"/>
</dbReference>
<protein>
    <submittedName>
        <fullName evidence="3">Glutathione S-transferase</fullName>
        <ecNumber evidence="3">2.5.1.18</ecNumber>
    </submittedName>
</protein>
<evidence type="ECO:0000259" key="1">
    <source>
        <dbReference type="PROSITE" id="PS50404"/>
    </source>
</evidence>
<dbReference type="SUPFAM" id="SSF52833">
    <property type="entry name" value="Thioredoxin-like"/>
    <property type="match status" value="1"/>
</dbReference>
<keyword evidence="3" id="KW-0808">Transferase</keyword>
<dbReference type="GO" id="GO:0004364">
    <property type="term" value="F:glutathione transferase activity"/>
    <property type="evidence" value="ECO:0007669"/>
    <property type="project" value="UniProtKB-EC"/>
</dbReference>
<dbReference type="InterPro" id="IPR004046">
    <property type="entry name" value="GST_C"/>
</dbReference>
<dbReference type="PROSITE" id="PS50405">
    <property type="entry name" value="GST_CTER"/>
    <property type="match status" value="1"/>
</dbReference>
<dbReference type="InterPro" id="IPR036282">
    <property type="entry name" value="Glutathione-S-Trfase_C_sf"/>
</dbReference>
<dbReference type="SFLD" id="SFLDG01150">
    <property type="entry name" value="Main.1:_Beta-like"/>
    <property type="match status" value="1"/>
</dbReference>
<accession>A0A840AKW8</accession>
<keyword evidence="4" id="KW-1185">Reference proteome</keyword>
<dbReference type="Gene3D" id="3.40.30.10">
    <property type="entry name" value="Glutaredoxin"/>
    <property type="match status" value="1"/>
</dbReference>
<comment type="caution">
    <text evidence="3">The sequence shown here is derived from an EMBL/GenBank/DDBJ whole genome shotgun (WGS) entry which is preliminary data.</text>
</comment>
<dbReference type="SFLD" id="SFLDS00019">
    <property type="entry name" value="Glutathione_Transferase_(cytos"/>
    <property type="match status" value="1"/>
</dbReference>
<dbReference type="SUPFAM" id="SSF47616">
    <property type="entry name" value="GST C-terminal domain-like"/>
    <property type="match status" value="1"/>
</dbReference>
<dbReference type="EC" id="2.5.1.18" evidence="3"/>
<evidence type="ECO:0000313" key="4">
    <source>
        <dbReference type="Proteomes" id="UP000553963"/>
    </source>
</evidence>
<dbReference type="Proteomes" id="UP000553963">
    <property type="component" value="Unassembled WGS sequence"/>
</dbReference>
<reference evidence="3 4" key="1">
    <citation type="submission" date="2020-08" db="EMBL/GenBank/DDBJ databases">
        <title>Genomic Encyclopedia of Type Strains, Phase IV (KMG-IV): sequencing the most valuable type-strain genomes for metagenomic binning, comparative biology and taxonomic classification.</title>
        <authorList>
            <person name="Goeker M."/>
        </authorList>
    </citation>
    <scope>NUCLEOTIDE SEQUENCE [LARGE SCALE GENOMIC DNA]</scope>
    <source>
        <strain evidence="3 4">DSM 25966</strain>
    </source>
</reference>
<dbReference type="InterPro" id="IPR036249">
    <property type="entry name" value="Thioredoxin-like_sf"/>
</dbReference>
<dbReference type="SFLD" id="SFLDG00358">
    <property type="entry name" value="Main_(cytGST)"/>
    <property type="match status" value="1"/>
</dbReference>
<dbReference type="PANTHER" id="PTHR44051:SF19">
    <property type="entry name" value="DISULFIDE-BOND OXIDOREDUCTASE YFCG"/>
    <property type="match status" value="1"/>
</dbReference>
<proteinExistence type="predicted"/>
<dbReference type="PROSITE" id="PS50404">
    <property type="entry name" value="GST_NTER"/>
    <property type="match status" value="1"/>
</dbReference>
<dbReference type="PANTHER" id="PTHR44051">
    <property type="entry name" value="GLUTATHIONE S-TRANSFERASE-RELATED"/>
    <property type="match status" value="1"/>
</dbReference>
<organism evidence="3 4">
    <name type="scientific">Kaistia hirudinis</name>
    <dbReference type="NCBI Taxonomy" id="1293440"/>
    <lineage>
        <taxon>Bacteria</taxon>
        <taxon>Pseudomonadati</taxon>
        <taxon>Pseudomonadota</taxon>
        <taxon>Alphaproteobacteria</taxon>
        <taxon>Hyphomicrobiales</taxon>
        <taxon>Kaistiaceae</taxon>
        <taxon>Kaistia</taxon>
    </lineage>
</organism>
<feature type="domain" description="GST N-terminal" evidence="1">
    <location>
        <begin position="1"/>
        <end position="82"/>
    </location>
</feature>
<dbReference type="InterPro" id="IPR010987">
    <property type="entry name" value="Glutathione-S-Trfase_C-like"/>
</dbReference>
<evidence type="ECO:0000313" key="3">
    <source>
        <dbReference type="EMBL" id="MBB3930900.1"/>
    </source>
</evidence>
<gene>
    <name evidence="3" type="ORF">GGR25_001939</name>
</gene>